<protein>
    <submittedName>
        <fullName evidence="3">DUF5005 domain-containing protein</fullName>
    </submittedName>
</protein>
<reference evidence="3" key="1">
    <citation type="journal article" date="2020" name="mSystems">
        <title>Genome- and Community-Level Interaction Insights into Carbon Utilization and Element Cycling Functions of Hydrothermarchaeota in Hydrothermal Sediment.</title>
        <authorList>
            <person name="Zhou Z."/>
            <person name="Liu Y."/>
            <person name="Xu W."/>
            <person name="Pan J."/>
            <person name="Luo Z.H."/>
            <person name="Li M."/>
        </authorList>
    </citation>
    <scope>NUCLEOTIDE SEQUENCE [LARGE SCALE GENOMIC DNA]</scope>
    <source>
        <strain evidence="3">SpSt-477</strain>
    </source>
</reference>
<gene>
    <name evidence="3" type="ORF">ENS29_05095</name>
</gene>
<comment type="caution">
    <text evidence="3">The sequence shown here is derived from an EMBL/GenBank/DDBJ whole genome shotgun (WGS) entry which is preliminary data.</text>
</comment>
<feature type="domain" description="DUF4185" evidence="2">
    <location>
        <begin position="55"/>
        <end position="359"/>
    </location>
</feature>
<name>A0A7C4RMS9_9BACT</name>
<organism evidence="3">
    <name type="scientific">Desulfatirhabdium butyrativorans</name>
    <dbReference type="NCBI Taxonomy" id="340467"/>
    <lineage>
        <taxon>Bacteria</taxon>
        <taxon>Pseudomonadati</taxon>
        <taxon>Thermodesulfobacteriota</taxon>
        <taxon>Desulfobacteria</taxon>
        <taxon>Desulfobacterales</taxon>
        <taxon>Desulfatirhabdiaceae</taxon>
        <taxon>Desulfatirhabdium</taxon>
    </lineage>
</organism>
<accession>A0A7C4RMS9</accession>
<evidence type="ECO:0000313" key="3">
    <source>
        <dbReference type="EMBL" id="HGU32215.1"/>
    </source>
</evidence>
<evidence type="ECO:0000256" key="1">
    <source>
        <dbReference type="SAM" id="MobiDB-lite"/>
    </source>
</evidence>
<dbReference type="InterPro" id="IPR025442">
    <property type="entry name" value="DUF4185"/>
</dbReference>
<feature type="region of interest" description="Disordered" evidence="1">
    <location>
        <begin position="117"/>
        <end position="137"/>
    </location>
</feature>
<dbReference type="EMBL" id="DSUH01000115">
    <property type="protein sequence ID" value="HGU32215.1"/>
    <property type="molecule type" value="Genomic_DNA"/>
</dbReference>
<proteinExistence type="predicted"/>
<dbReference type="AlphaFoldDB" id="A0A7C4RMS9"/>
<dbReference type="Pfam" id="PF13810">
    <property type="entry name" value="DUF4185"/>
    <property type="match status" value="1"/>
</dbReference>
<evidence type="ECO:0000259" key="2">
    <source>
        <dbReference type="Pfam" id="PF13810"/>
    </source>
</evidence>
<sequence length="410" mass="45926">MRIFLYAFISSLFLLISFSGLSSVTPCDASAVFDLAWESRFQRTSGWTGGDGVQSVDLMDGRILFLFGDTWIGKIENNRRGKNDHLVRNSIAIFRNPPGKTGSMSFHWGNKGLSARPRAWIDPPGTQNRIPPKTPKADDVQTEWLWPLGDGVVIPSGASDRKLVLFFEKMCFDDRQKPPWNFRTAGSVLVVIEHVEEEIHKWKPVVVPIPYVSQTSKGAQGNRTASLSWGMALLPEIGERNAPSILYIYGIRQFPGSSNDLVLAKAPLSTPEDFGQWRFWTADGWKASPDDVEAIDTEMTNEFSVDPLPDPRSGLVLIQSDPFFQNDIWMRKADRPQGPFSPPIVVFSASSLAGCNGCFAYAAKSHRILSEPHGWMISFVVNSTDFDELLTNTDIYRPRFIRLNLEQVLP</sequence>